<evidence type="ECO:0000259" key="9">
    <source>
        <dbReference type="PROSITE" id="PS51379"/>
    </source>
</evidence>
<dbReference type="Gene3D" id="3.40.50.720">
    <property type="entry name" value="NAD(P)-binding Rossmann-like Domain"/>
    <property type="match status" value="1"/>
</dbReference>
<dbReference type="InterPro" id="IPR017896">
    <property type="entry name" value="4Fe4S_Fe-S-bd"/>
</dbReference>
<dbReference type="GO" id="GO:0016491">
    <property type="term" value="F:oxidoreductase activity"/>
    <property type="evidence" value="ECO:0007669"/>
    <property type="project" value="UniProtKB-KW"/>
</dbReference>
<dbReference type="Pfam" id="PF00037">
    <property type="entry name" value="Fer4"/>
    <property type="match status" value="1"/>
</dbReference>
<comment type="caution">
    <text evidence="10">The sequence shown here is derived from an EMBL/GenBank/DDBJ whole genome shotgun (WGS) entry which is preliminary data.</text>
</comment>
<feature type="domain" description="4Fe-4S ferredoxin-type" evidence="9">
    <location>
        <begin position="962"/>
        <end position="991"/>
    </location>
</feature>
<evidence type="ECO:0000256" key="5">
    <source>
        <dbReference type="ARBA" id="ARBA00022827"/>
    </source>
</evidence>
<dbReference type="PANTHER" id="PTHR43498:SF1">
    <property type="entry name" value="COB--COM HETERODISULFIDE REDUCTASE IRON-SULFUR SUBUNIT A"/>
    <property type="match status" value="1"/>
</dbReference>
<keyword evidence="5" id="KW-0285">Flavoprotein</keyword>
<gene>
    <name evidence="10" type="ORF">ENP94_02505</name>
    <name evidence="11" type="ORF">ENS16_02000</name>
</gene>
<dbReference type="AlphaFoldDB" id="A0A7C1RY60"/>
<organism evidence="10">
    <name type="scientific">candidate division WOR-3 bacterium</name>
    <dbReference type="NCBI Taxonomy" id="2052148"/>
    <lineage>
        <taxon>Bacteria</taxon>
        <taxon>Bacteria division WOR-3</taxon>
    </lineage>
</organism>
<dbReference type="InterPro" id="IPR017900">
    <property type="entry name" value="4Fe4S_Fe_S_CS"/>
</dbReference>
<evidence type="ECO:0000256" key="1">
    <source>
        <dbReference type="ARBA" id="ARBA00001974"/>
    </source>
</evidence>
<dbReference type="GO" id="GO:0051539">
    <property type="term" value="F:4 iron, 4 sulfur cluster binding"/>
    <property type="evidence" value="ECO:0007669"/>
    <property type="project" value="UniProtKB-KW"/>
</dbReference>
<dbReference type="SUPFAM" id="SSF54862">
    <property type="entry name" value="4Fe-4S ferredoxins"/>
    <property type="match status" value="1"/>
</dbReference>
<dbReference type="InterPro" id="IPR036188">
    <property type="entry name" value="FAD/NAD-bd_sf"/>
</dbReference>
<dbReference type="Gene3D" id="3.30.70.20">
    <property type="match status" value="2"/>
</dbReference>
<evidence type="ECO:0000313" key="10">
    <source>
        <dbReference type="EMBL" id="HEA86862.1"/>
    </source>
</evidence>
<feature type="domain" description="4Fe-4S ferredoxin-type" evidence="9">
    <location>
        <begin position="148"/>
        <end position="182"/>
    </location>
</feature>
<proteinExistence type="inferred from homology"/>
<dbReference type="Pfam" id="PF12838">
    <property type="entry name" value="Fer4_7"/>
    <property type="match status" value="1"/>
</dbReference>
<keyword evidence="3" id="KW-0004">4Fe-4S</keyword>
<dbReference type="InterPro" id="IPR039650">
    <property type="entry name" value="HdrA-like"/>
</dbReference>
<dbReference type="SUPFAM" id="SSF51905">
    <property type="entry name" value="FAD/NAD(P)-binding domain"/>
    <property type="match status" value="1"/>
</dbReference>
<keyword evidence="6" id="KW-0560">Oxidoreductase</keyword>
<evidence type="ECO:0000256" key="6">
    <source>
        <dbReference type="ARBA" id="ARBA00023002"/>
    </source>
</evidence>
<evidence type="ECO:0000256" key="2">
    <source>
        <dbReference type="ARBA" id="ARBA00006561"/>
    </source>
</evidence>
<sequence>MSEPKFSDRVLVIGGGIGGVQAALDLADTGRKVYLVESAPAIGGYMAMLDKTFPTNDCSMCILSPKLVSCARHPNVELMTLSQLVTISGEPGRFRVRIVRHARSVDLSRCTGCGDCLEKCPVKVPNEFEGGLAQRRAIYRLYAQAVPNAPVIDRRFCLKFTKDRCGNCARVCKAGAIDYSQQDEEIELEVGAVINASGSVIVDPQLRKEFGHRRLANVVTALEFERILSASGPYSGHVLRPGDGKEPKRIAWVQCFGSRDESIDHGYCSSVCCMYAVKEAVIAREHNPAIEPTIFYMDIRAYGKEFDRYIERAQKQYRVRFVQARVAEILEQKENGGLIVRYADNGGQRSELFDLVVLSCGLSAREFTGMTVKVDSTGFPVTRLTEPVSSSSAGVFLAGSCAVPVAIPETVMAASAAALKAMTLTVPAAKAVSEEQGGSELDVAGAAPRIGVFVCNCGINIGGVVRVPEVVEYARTLPGVVYAEENLYSCSADTLTKLKQRVRDYNLNRVVVASCSPRTHEPLFQQTLAEAGLNPHLFAMANIRDQCSWVHPDRDRATEKAKDLVKMAVARVRRQLPLKPVKLPVTRAALVVGGGISGMAAALALADTGVDVCLVEREPVLGGMARRIYETIEGEDVQRLLAEMVAQIKSHPRIRIFTEAEIRRINGFVGSFETTVAVAGREEIVRHGVVIVATGAQYRQPDEYLYGQDPRIHTQQELEEIVARQPEELKRLDTVVMIQCVGSREGEHNYCSRVCCTEAVKNALAIKRINPDCDIYILYRDIRTYGTLERYYRQAREAGVIFVRYEETDKPQVKVSEGKLQVELLEPVLKMLLRLQPDWLILSSGVTPYADASILGQLLKVPLQQDGFFLEAHAKLRPVDFATEGVFVAGMCRYPKFIPEAVASAQAAAGRAATVLAREYIEAEPYQAVVNPERCSACGMCEKLCAYRAIEVQVIDERSGRRAAVVNQAMCKGCGACAANCRSAAIDIRGFVAENISRELAALFAED</sequence>
<dbReference type="EMBL" id="DSTU01000003">
    <property type="protein sequence ID" value="HFJ53449.1"/>
    <property type="molecule type" value="Genomic_DNA"/>
</dbReference>
<keyword evidence="4" id="KW-0479">Metal-binding</keyword>
<feature type="domain" description="4Fe-4S ferredoxin-type" evidence="9">
    <location>
        <begin position="101"/>
        <end position="131"/>
    </location>
</feature>
<reference evidence="10" key="1">
    <citation type="journal article" date="2020" name="mSystems">
        <title>Genome- and Community-Level Interaction Insights into Carbon Utilization and Element Cycling Functions of Hydrothermarchaeota in Hydrothermal Sediment.</title>
        <authorList>
            <person name="Zhou Z."/>
            <person name="Liu Y."/>
            <person name="Xu W."/>
            <person name="Pan J."/>
            <person name="Luo Z.H."/>
            <person name="Li M."/>
        </authorList>
    </citation>
    <scope>NUCLEOTIDE SEQUENCE [LARGE SCALE GENOMIC DNA]</scope>
    <source>
        <strain evidence="10">SpSt-265</strain>
        <strain evidence="11">SpSt-465</strain>
    </source>
</reference>
<dbReference type="PROSITE" id="PS00198">
    <property type="entry name" value="4FE4S_FER_1"/>
    <property type="match status" value="1"/>
</dbReference>
<feature type="domain" description="4Fe-4S ferredoxin-type" evidence="9">
    <location>
        <begin position="926"/>
        <end position="955"/>
    </location>
</feature>
<name>A0A7C1RY60_UNCW3</name>
<dbReference type="PROSITE" id="PS51379">
    <property type="entry name" value="4FE4S_FER_2"/>
    <property type="match status" value="4"/>
</dbReference>
<protein>
    <submittedName>
        <fullName evidence="10">CoB--CoM heterodisulfide reductase iron-sulfur subunit A family protein</fullName>
    </submittedName>
</protein>
<evidence type="ECO:0000313" key="11">
    <source>
        <dbReference type="EMBL" id="HFJ53449.1"/>
    </source>
</evidence>
<dbReference type="EMBL" id="DSLG01000003">
    <property type="protein sequence ID" value="HEA86862.1"/>
    <property type="molecule type" value="Genomic_DNA"/>
</dbReference>
<evidence type="ECO:0000256" key="7">
    <source>
        <dbReference type="ARBA" id="ARBA00023004"/>
    </source>
</evidence>
<comment type="cofactor">
    <cofactor evidence="1">
        <name>FAD</name>
        <dbReference type="ChEBI" id="CHEBI:57692"/>
    </cofactor>
</comment>
<keyword evidence="7" id="KW-0408">Iron</keyword>
<keyword evidence="5" id="KW-0274">FAD</keyword>
<dbReference type="PANTHER" id="PTHR43498">
    <property type="entry name" value="FERREDOXIN:COB-COM HETERODISULFIDE REDUCTASE SUBUNIT A"/>
    <property type="match status" value="1"/>
</dbReference>
<evidence type="ECO:0000256" key="3">
    <source>
        <dbReference type="ARBA" id="ARBA00022485"/>
    </source>
</evidence>
<dbReference type="Pfam" id="PF12831">
    <property type="entry name" value="FAD_oxidored"/>
    <property type="match status" value="2"/>
</dbReference>
<dbReference type="SUPFAM" id="SSF51971">
    <property type="entry name" value="Nucleotide-binding domain"/>
    <property type="match status" value="1"/>
</dbReference>
<comment type="similarity">
    <text evidence="2">Belongs to the HdrA family.</text>
</comment>
<keyword evidence="8" id="KW-0411">Iron-sulfur</keyword>
<dbReference type="GO" id="GO:0046872">
    <property type="term" value="F:metal ion binding"/>
    <property type="evidence" value="ECO:0007669"/>
    <property type="project" value="UniProtKB-KW"/>
</dbReference>
<evidence type="ECO:0000256" key="4">
    <source>
        <dbReference type="ARBA" id="ARBA00022723"/>
    </source>
</evidence>
<evidence type="ECO:0000256" key="8">
    <source>
        <dbReference type="ARBA" id="ARBA00023014"/>
    </source>
</evidence>
<accession>A0A7C1RY60</accession>
<dbReference type="Gene3D" id="3.50.50.60">
    <property type="entry name" value="FAD/NAD(P)-binding domain"/>
    <property type="match status" value="1"/>
</dbReference>